<keyword evidence="1" id="KW-0175">Coiled coil</keyword>
<gene>
    <name evidence="2" type="ORF">METZ01_LOCUS266883</name>
</gene>
<evidence type="ECO:0000256" key="1">
    <source>
        <dbReference type="SAM" id="Coils"/>
    </source>
</evidence>
<organism evidence="2">
    <name type="scientific">marine metagenome</name>
    <dbReference type="NCBI Taxonomy" id="408172"/>
    <lineage>
        <taxon>unclassified sequences</taxon>
        <taxon>metagenomes</taxon>
        <taxon>ecological metagenomes</taxon>
    </lineage>
</organism>
<protein>
    <recommendedName>
        <fullName evidence="3">Uracil-DNA glycosylase-like domain-containing protein</fullName>
    </recommendedName>
</protein>
<dbReference type="EMBL" id="UINC01075643">
    <property type="protein sequence ID" value="SVC14029.1"/>
    <property type="molecule type" value="Genomic_DNA"/>
</dbReference>
<proteinExistence type="predicted"/>
<reference evidence="2" key="1">
    <citation type="submission" date="2018-05" db="EMBL/GenBank/DDBJ databases">
        <authorList>
            <person name="Lanie J.A."/>
            <person name="Ng W.-L."/>
            <person name="Kazmierczak K.M."/>
            <person name="Andrzejewski T.M."/>
            <person name="Davidsen T.M."/>
            <person name="Wayne K.J."/>
            <person name="Tettelin H."/>
            <person name="Glass J.I."/>
            <person name="Rusch D."/>
            <person name="Podicherti R."/>
            <person name="Tsui H.-C.T."/>
            <person name="Winkler M.E."/>
        </authorList>
    </citation>
    <scope>NUCLEOTIDE SEQUENCE</scope>
</reference>
<feature type="coiled-coil region" evidence="1">
    <location>
        <begin position="170"/>
        <end position="197"/>
    </location>
</feature>
<evidence type="ECO:0000313" key="2">
    <source>
        <dbReference type="EMBL" id="SVC14029.1"/>
    </source>
</evidence>
<accession>A0A382JQL3</accession>
<dbReference type="AlphaFoldDB" id="A0A382JQL3"/>
<evidence type="ECO:0008006" key="3">
    <source>
        <dbReference type="Google" id="ProtNLM"/>
    </source>
</evidence>
<sequence>MVDLFLNIRGKKMEAEILKYYSKFKEIYNEENYPEWFAFCNDHNKQFGDDGYKLGVSGHELKHFAILQTKIYEEKEIIIVGNNNSWFVPGNMRESLKVVKGLKKGIPEDNFLTRNESDYSRDLRSYFEVLGEDSEKLFERAIGINRLWIQTGPKCPPKELNDAMKMDQPNIEEMKRAKKLRKEWNKLQENCEKWTKEIIELINPKLLLLLSGAAQKLYPEGQHDNRFWVQHCPAPSFKRYQQKLKPDYFEFKSLDELEKFKAIKIKNGLEQAGLI</sequence>
<name>A0A382JQL3_9ZZZZ</name>